<name>A0A517LEW4_9PEZI</name>
<dbReference type="SUPFAM" id="SSF51197">
    <property type="entry name" value="Clavaminate synthase-like"/>
    <property type="match status" value="1"/>
</dbReference>
<accession>A0A517LEW4</accession>
<dbReference type="Proteomes" id="UP000316270">
    <property type="component" value="Chromosome 11"/>
</dbReference>
<sequence>MPLPRPLPFRLKFSGYPGTKKSAVRQPDHFKWKFVKRERPLLFEKGQFKDEIGAVGRWFGVRKGRGEEERGDGDGKEGDGVVKEGEGDRKEGEDDFDQFKYKKVVDPARHGKPKGKQVLHLRSQWLKGPKEVDEAYFKPFGDKVVPLEKVTRIPNGEGEGKDAVTFERFEAPLFVFLAWNRKKLENPDTYQPGIDLYLAQFSLSDLPKGLKGDLPTPYMISEGGQGVQSSSLWMGVPPTNTPLHKDPNPNCFVQLAGRKKIRMVKPDDGDLAYSTVRNIVAEETAASPFGGAFSAGTFAGLGAKMRGDEMMNGLEKKLMDSLIWGDDLGVWSWNKDETLGKPVKVGPGKFEIALDGAEDDSNVEPESTVSEDISTTAESSTNEESSIGERTSVNIEVIVADQRVKPIPKHLNYRTPSSSRIPLFNGFEAVLEPGDGCFIPAGWWHSLRGIPEEPLGINASVNWWFRTGRLSVATRRRKRAEYEGNTASPGEERGLRSKDRVHEVADSGKQTQLWQGRSQTLREKKQQAAMRKLGAVPTTGWVDRTTRYNQDRGKSETEADTDRASAFVRDRDTRETRDESVMMERQGRPGIVGQYHSAYEGEGEGDRPESSNSHGDGTLIRKFPITDTSNETTRVYDEKIAQSVTISGHHGQTDDAGERKEGHRSDREKGEPDSPSRIRAVQSDDPRKGTFEIRKFVAREGKVRLVKG</sequence>
<gene>
    <name evidence="3" type="ORF">FKW77_002009</name>
</gene>
<protein>
    <recommendedName>
        <fullName evidence="2">JmjC domain-containing protein</fullName>
    </recommendedName>
</protein>
<feature type="compositionally biased region" description="Basic and acidic residues" evidence="1">
    <location>
        <begin position="64"/>
        <end position="94"/>
    </location>
</feature>
<keyword evidence="4" id="KW-1185">Reference proteome</keyword>
<dbReference type="STRING" id="50376.A0A517LEW4"/>
<feature type="compositionally biased region" description="Low complexity" evidence="1">
    <location>
        <begin position="374"/>
        <end position="385"/>
    </location>
</feature>
<feature type="compositionally biased region" description="Basic and acidic residues" evidence="1">
    <location>
        <begin position="544"/>
        <end position="587"/>
    </location>
</feature>
<feature type="region of interest" description="Disordered" evidence="1">
    <location>
        <begin position="542"/>
        <end position="626"/>
    </location>
</feature>
<feature type="compositionally biased region" description="Polar residues" evidence="1">
    <location>
        <begin position="364"/>
        <end position="373"/>
    </location>
</feature>
<dbReference type="Pfam" id="PF13621">
    <property type="entry name" value="Cupin_8"/>
    <property type="match status" value="1"/>
</dbReference>
<dbReference type="PANTHER" id="PTHR12461">
    <property type="entry name" value="HYPOXIA-INDUCIBLE FACTOR 1 ALPHA INHIBITOR-RELATED"/>
    <property type="match status" value="1"/>
</dbReference>
<dbReference type="AlphaFoldDB" id="A0A517LEW4"/>
<dbReference type="InterPro" id="IPR014710">
    <property type="entry name" value="RmlC-like_jellyroll"/>
</dbReference>
<feature type="region of interest" description="Disordered" evidence="1">
    <location>
        <begin position="356"/>
        <end position="387"/>
    </location>
</feature>
<proteinExistence type="predicted"/>
<feature type="compositionally biased region" description="Basic and acidic residues" evidence="1">
    <location>
        <begin position="651"/>
        <end position="689"/>
    </location>
</feature>
<dbReference type="EMBL" id="CP042195">
    <property type="protein sequence ID" value="QDS74185.1"/>
    <property type="molecule type" value="Genomic_DNA"/>
</dbReference>
<dbReference type="PANTHER" id="PTHR12461:SF105">
    <property type="entry name" value="HYPOXIA-INDUCIBLE FACTOR 1-ALPHA INHIBITOR"/>
    <property type="match status" value="1"/>
</dbReference>
<evidence type="ECO:0000313" key="4">
    <source>
        <dbReference type="Proteomes" id="UP000316270"/>
    </source>
</evidence>
<dbReference type="Gene3D" id="2.60.120.10">
    <property type="entry name" value="Jelly Rolls"/>
    <property type="match status" value="1"/>
</dbReference>
<evidence type="ECO:0000313" key="3">
    <source>
        <dbReference type="EMBL" id="QDS74185.1"/>
    </source>
</evidence>
<organism evidence="3 4">
    <name type="scientific">Venturia effusa</name>
    <dbReference type="NCBI Taxonomy" id="50376"/>
    <lineage>
        <taxon>Eukaryota</taxon>
        <taxon>Fungi</taxon>
        <taxon>Dikarya</taxon>
        <taxon>Ascomycota</taxon>
        <taxon>Pezizomycotina</taxon>
        <taxon>Dothideomycetes</taxon>
        <taxon>Pleosporomycetidae</taxon>
        <taxon>Venturiales</taxon>
        <taxon>Venturiaceae</taxon>
        <taxon>Venturia</taxon>
    </lineage>
</organism>
<feature type="region of interest" description="Disordered" evidence="1">
    <location>
        <begin position="477"/>
        <end position="499"/>
    </location>
</feature>
<dbReference type="PROSITE" id="PS51184">
    <property type="entry name" value="JMJC"/>
    <property type="match status" value="1"/>
</dbReference>
<feature type="domain" description="JmjC" evidence="2">
    <location>
        <begin position="180"/>
        <end position="480"/>
    </location>
</feature>
<feature type="region of interest" description="Disordered" evidence="1">
    <location>
        <begin position="63"/>
        <end position="94"/>
    </location>
</feature>
<reference evidence="3 4" key="1">
    <citation type="submission" date="2019-07" db="EMBL/GenBank/DDBJ databases">
        <title>Finished genome of Venturia effusa.</title>
        <authorList>
            <person name="Young C.A."/>
            <person name="Cox M.P."/>
            <person name="Ganley A.R.D."/>
            <person name="David W.J."/>
        </authorList>
    </citation>
    <scope>NUCLEOTIDE SEQUENCE [LARGE SCALE GENOMIC DNA]</scope>
    <source>
        <strain evidence="4">albino</strain>
    </source>
</reference>
<dbReference type="InterPro" id="IPR003347">
    <property type="entry name" value="JmjC_dom"/>
</dbReference>
<dbReference type="OrthoDB" id="263283at2759"/>
<evidence type="ECO:0000259" key="2">
    <source>
        <dbReference type="PROSITE" id="PS51184"/>
    </source>
</evidence>
<evidence type="ECO:0000256" key="1">
    <source>
        <dbReference type="SAM" id="MobiDB-lite"/>
    </source>
</evidence>
<feature type="region of interest" description="Disordered" evidence="1">
    <location>
        <begin position="643"/>
        <end position="689"/>
    </location>
</feature>
<feature type="compositionally biased region" description="Basic and acidic residues" evidence="1">
    <location>
        <begin position="490"/>
        <end position="499"/>
    </location>
</feature>
<dbReference type="InterPro" id="IPR041667">
    <property type="entry name" value="Cupin_8"/>
</dbReference>
<dbReference type="Gene3D" id="2.60.120.650">
    <property type="entry name" value="Cupin"/>
    <property type="match status" value="1"/>
</dbReference>